<evidence type="ECO:0000313" key="1">
    <source>
        <dbReference type="EMBL" id="KDQ57951.1"/>
    </source>
</evidence>
<dbReference type="AlphaFoldDB" id="A0A067Q5V1"/>
<evidence type="ECO:0008006" key="3">
    <source>
        <dbReference type="Google" id="ProtNLM"/>
    </source>
</evidence>
<accession>A0A067Q5V1</accession>
<name>A0A067Q5V1_9AGAM</name>
<reference evidence="2" key="1">
    <citation type="journal article" date="2014" name="Proc. Natl. Acad. Sci. U.S.A.">
        <title>Extensive sampling of basidiomycete genomes demonstrates inadequacy of the white-rot/brown-rot paradigm for wood decay fungi.</title>
        <authorList>
            <person name="Riley R."/>
            <person name="Salamov A.A."/>
            <person name="Brown D.W."/>
            <person name="Nagy L.G."/>
            <person name="Floudas D."/>
            <person name="Held B.W."/>
            <person name="Levasseur A."/>
            <person name="Lombard V."/>
            <person name="Morin E."/>
            <person name="Otillar R."/>
            <person name="Lindquist E.A."/>
            <person name="Sun H."/>
            <person name="LaButti K.M."/>
            <person name="Schmutz J."/>
            <person name="Jabbour D."/>
            <person name="Luo H."/>
            <person name="Baker S.E."/>
            <person name="Pisabarro A.G."/>
            <person name="Walton J.D."/>
            <person name="Blanchette R.A."/>
            <person name="Henrissat B."/>
            <person name="Martin F."/>
            <person name="Cullen D."/>
            <person name="Hibbett D.S."/>
            <person name="Grigoriev I.V."/>
        </authorList>
    </citation>
    <scope>NUCLEOTIDE SEQUENCE [LARGE SCALE GENOMIC DNA]</scope>
    <source>
        <strain evidence="2">MUCL 33604</strain>
    </source>
</reference>
<gene>
    <name evidence="1" type="ORF">JAAARDRAFT_252748</name>
</gene>
<evidence type="ECO:0000313" key="2">
    <source>
        <dbReference type="Proteomes" id="UP000027265"/>
    </source>
</evidence>
<keyword evidence="2" id="KW-1185">Reference proteome</keyword>
<dbReference type="OrthoDB" id="5418601at2759"/>
<dbReference type="EMBL" id="KL197718">
    <property type="protein sequence ID" value="KDQ57951.1"/>
    <property type="molecule type" value="Genomic_DNA"/>
</dbReference>
<dbReference type="HOGENOM" id="CLU_016205_1_0_1"/>
<organism evidence="1 2">
    <name type="scientific">Jaapia argillacea MUCL 33604</name>
    <dbReference type="NCBI Taxonomy" id="933084"/>
    <lineage>
        <taxon>Eukaryota</taxon>
        <taxon>Fungi</taxon>
        <taxon>Dikarya</taxon>
        <taxon>Basidiomycota</taxon>
        <taxon>Agaricomycotina</taxon>
        <taxon>Agaricomycetes</taxon>
        <taxon>Agaricomycetidae</taxon>
        <taxon>Jaapiales</taxon>
        <taxon>Jaapiaceae</taxon>
        <taxon>Jaapia</taxon>
    </lineage>
</organism>
<proteinExistence type="predicted"/>
<protein>
    <recommendedName>
        <fullName evidence="3">Heterokaryon incompatibility domain-containing protein</fullName>
    </recommendedName>
</protein>
<dbReference type="InParanoid" id="A0A067Q5V1"/>
<dbReference type="Proteomes" id="UP000027265">
    <property type="component" value="Unassembled WGS sequence"/>
</dbReference>
<sequence length="520" mass="59200">MSRSLGKVPKGLLSSLNEIESTHLTLSHPGLTQLLRSFITRDYDFGAVYARLRKIWSIYLTDDDDLSDIYDKSEALATSDEDRRQRSLSPDGETILSPYRIQARGIWDLYAHRVVPLHFSCQYLGDVWGKPNYWAVSHSWTDPMPGVDTAVNSYEWPVPLPPEITLEAVRTELLNLGAEYVWLDVLCLRQFSALPQNEALRPKEWAIDVPTIGNVYSDGASKVVRYYNGLGKAFRKDGWGGERHWLKRAWTLQEIKYGSVSAGLPSGIVDVLEEKSQDGSTLYDHLDRLLSLEVSLSSHGDSLRDFMAIIQEMRGRYSTNPVDKVAGIGMLLRCPTLPIYRATQTPEQAWTMCVKHLSPLLQRELLFCFPTPGDQGIKWRVAWDQLMKWTHHISHDGISTNDLEIGKEGYASYRGFVLRKCTVSELETPYGDSWYRMIAVEKGGKRMEFKFITRVGGMLEGGVYTLVGDHDLTSWVVCKWASQDYMLGRLEKVSVLSMDEDDAQELRRAGICRERLVIFR</sequence>